<evidence type="ECO:0000313" key="1">
    <source>
        <dbReference type="EMBL" id="CAI9975781.1"/>
    </source>
</evidence>
<accession>A0AA86RD75</accession>
<proteinExistence type="predicted"/>
<dbReference type="EMBL" id="CAXDID020000054">
    <property type="protein sequence ID" value="CAL6006570.1"/>
    <property type="molecule type" value="Genomic_DNA"/>
</dbReference>
<dbReference type="AlphaFoldDB" id="A0AA86RD75"/>
<dbReference type="EMBL" id="CATOUU010001170">
    <property type="protein sequence ID" value="CAI9975781.1"/>
    <property type="molecule type" value="Genomic_DNA"/>
</dbReference>
<comment type="caution">
    <text evidence="1">The sequence shown here is derived from an EMBL/GenBank/DDBJ whole genome shotgun (WGS) entry which is preliminary data.</text>
</comment>
<evidence type="ECO:0000313" key="3">
    <source>
        <dbReference type="Proteomes" id="UP001642409"/>
    </source>
</evidence>
<organism evidence="1">
    <name type="scientific">Hexamita inflata</name>
    <dbReference type="NCBI Taxonomy" id="28002"/>
    <lineage>
        <taxon>Eukaryota</taxon>
        <taxon>Metamonada</taxon>
        <taxon>Diplomonadida</taxon>
        <taxon>Hexamitidae</taxon>
        <taxon>Hexamitinae</taxon>
        <taxon>Hexamita</taxon>
    </lineage>
</organism>
<name>A0AA86RD75_9EUKA</name>
<keyword evidence="3" id="KW-1185">Reference proteome</keyword>
<evidence type="ECO:0000313" key="2">
    <source>
        <dbReference type="EMBL" id="CAL6006570.1"/>
    </source>
</evidence>
<sequence>MRGMIVILGAQRASLVQSAYRLKEGGKQMELTRQAWLVSLRDYTSLLQHFSSENLPCKISSKLVQGIEEYYNNIVQHSSYRQLRKQVQSLVNYFNNLNQNQVQGLVFIIVYVTTMKYQNIALDHEASS</sequence>
<dbReference type="Proteomes" id="UP001642409">
    <property type="component" value="Unassembled WGS sequence"/>
</dbReference>
<gene>
    <name evidence="2" type="ORF">HINF_LOCUS20220</name>
    <name evidence="1" type="ORF">HINF_LOCUS63426</name>
</gene>
<protein>
    <submittedName>
        <fullName evidence="2">Hypothetical_protein</fullName>
    </submittedName>
</protein>
<reference evidence="2 3" key="2">
    <citation type="submission" date="2024-07" db="EMBL/GenBank/DDBJ databases">
        <authorList>
            <person name="Akdeniz Z."/>
        </authorList>
    </citation>
    <scope>NUCLEOTIDE SEQUENCE [LARGE SCALE GENOMIC DNA]</scope>
</reference>
<reference evidence="1" key="1">
    <citation type="submission" date="2023-06" db="EMBL/GenBank/DDBJ databases">
        <authorList>
            <person name="Kurt Z."/>
        </authorList>
    </citation>
    <scope>NUCLEOTIDE SEQUENCE</scope>
</reference>